<reference evidence="5 6" key="1">
    <citation type="journal article" date="2018" name="J. Biol. Chem.">
        <title>Discovery of the actinoplanic acid pathway in Streptomyces rapamycinicus reveals a genetically conserved synergism with rapamycin.</title>
        <authorList>
            <person name="Mrak P."/>
            <person name="Krastel P."/>
            <person name="Pivk Lukancic P."/>
            <person name="Tao J."/>
            <person name="Pistorius D."/>
            <person name="Moore C.M."/>
        </authorList>
    </citation>
    <scope>NUCLEOTIDE SEQUENCE [LARGE SCALE GENOMIC DNA]</scope>
    <source>
        <strain evidence="5 6">NRRL 5491</strain>
    </source>
</reference>
<dbReference type="PROSITE" id="PS50977">
    <property type="entry name" value="HTH_TETR_2"/>
    <property type="match status" value="1"/>
</dbReference>
<dbReference type="AlphaFoldDB" id="A0A3L8RLH1"/>
<dbReference type="Pfam" id="PF00440">
    <property type="entry name" value="TetR_N"/>
    <property type="match status" value="1"/>
</dbReference>
<protein>
    <recommendedName>
        <fullName evidence="4">HTH tetR-type domain-containing protein</fullName>
    </recommendedName>
</protein>
<dbReference type="SUPFAM" id="SSF46689">
    <property type="entry name" value="Homeodomain-like"/>
    <property type="match status" value="1"/>
</dbReference>
<organism evidence="5 6">
    <name type="scientific">Streptomyces rapamycinicus (strain ATCC 29253 / DSM 41530 / NRRL 5491 / AYB-994)</name>
    <name type="common">Streptomyces hygroscopicus (strain ATCC 29253)</name>
    <dbReference type="NCBI Taxonomy" id="1343740"/>
    <lineage>
        <taxon>Bacteria</taxon>
        <taxon>Bacillati</taxon>
        <taxon>Actinomycetota</taxon>
        <taxon>Actinomycetes</taxon>
        <taxon>Kitasatosporales</taxon>
        <taxon>Streptomycetaceae</taxon>
        <taxon>Streptomyces</taxon>
        <taxon>Streptomyces violaceusniger group</taxon>
    </lineage>
</organism>
<evidence type="ECO:0000259" key="4">
    <source>
        <dbReference type="PROSITE" id="PS50977"/>
    </source>
</evidence>
<dbReference type="GO" id="GO:0003700">
    <property type="term" value="F:DNA-binding transcription factor activity"/>
    <property type="evidence" value="ECO:0007669"/>
    <property type="project" value="TreeGrafter"/>
</dbReference>
<dbReference type="InterPro" id="IPR001647">
    <property type="entry name" value="HTH_TetR"/>
</dbReference>
<dbReference type="EMBL" id="QYCY01000001">
    <property type="protein sequence ID" value="RLV79802.1"/>
    <property type="molecule type" value="Genomic_DNA"/>
</dbReference>
<dbReference type="InterPro" id="IPR009057">
    <property type="entry name" value="Homeodomain-like_sf"/>
</dbReference>
<accession>A0A3L8RLH1</accession>
<gene>
    <name evidence="5" type="ORF">D3C57_115495</name>
</gene>
<evidence type="ECO:0000256" key="2">
    <source>
        <dbReference type="PROSITE-ProRule" id="PRU00335"/>
    </source>
</evidence>
<proteinExistence type="predicted"/>
<evidence type="ECO:0000256" key="3">
    <source>
        <dbReference type="SAM" id="MobiDB-lite"/>
    </source>
</evidence>
<feature type="compositionally biased region" description="Basic and acidic residues" evidence="3">
    <location>
        <begin position="201"/>
        <end position="291"/>
    </location>
</feature>
<dbReference type="InterPro" id="IPR050109">
    <property type="entry name" value="HTH-type_TetR-like_transc_reg"/>
</dbReference>
<evidence type="ECO:0000313" key="5">
    <source>
        <dbReference type="EMBL" id="RLV79802.1"/>
    </source>
</evidence>
<feature type="DNA-binding region" description="H-T-H motif" evidence="2">
    <location>
        <begin position="39"/>
        <end position="58"/>
    </location>
</feature>
<feature type="region of interest" description="Disordered" evidence="3">
    <location>
        <begin position="198"/>
        <end position="291"/>
    </location>
</feature>
<evidence type="ECO:0000313" key="6">
    <source>
        <dbReference type="Proteomes" id="UP000281594"/>
    </source>
</evidence>
<dbReference type="STRING" id="1343740.M271_28120"/>
<dbReference type="PRINTS" id="PR00455">
    <property type="entry name" value="HTHTETR"/>
</dbReference>
<feature type="domain" description="HTH tetR-type" evidence="4">
    <location>
        <begin position="16"/>
        <end position="76"/>
    </location>
</feature>
<keyword evidence="1 2" id="KW-0238">DNA-binding</keyword>
<dbReference type="PANTHER" id="PTHR30055:SF226">
    <property type="entry name" value="HTH-TYPE TRANSCRIPTIONAL REGULATOR PKSA"/>
    <property type="match status" value="1"/>
</dbReference>
<evidence type="ECO:0000256" key="1">
    <source>
        <dbReference type="ARBA" id="ARBA00023125"/>
    </source>
</evidence>
<dbReference type="Proteomes" id="UP000281594">
    <property type="component" value="Unassembled WGS sequence"/>
</dbReference>
<dbReference type="PANTHER" id="PTHR30055">
    <property type="entry name" value="HTH-TYPE TRANSCRIPTIONAL REGULATOR RUTR"/>
    <property type="match status" value="1"/>
</dbReference>
<name>A0A3L8RLH1_STRRN</name>
<comment type="caution">
    <text evidence="5">The sequence shown here is derived from an EMBL/GenBank/DDBJ whole genome shotgun (WGS) entry which is preliminary data.</text>
</comment>
<dbReference type="GO" id="GO:0000976">
    <property type="term" value="F:transcription cis-regulatory region binding"/>
    <property type="evidence" value="ECO:0007669"/>
    <property type="project" value="TreeGrafter"/>
</dbReference>
<dbReference type="Gene3D" id="1.10.357.10">
    <property type="entry name" value="Tetracycline Repressor, domain 2"/>
    <property type="match status" value="1"/>
</dbReference>
<sequence length="291" mass="31655">MTPRTALRDPKQDRSRATRRRLLEAAVACLAERGWAGSTVAVVAERAGVSRGAAQHHFPTREDLFTAAVEHVAEERSAELRALPAPHREGRVPAVVEALVTLYTGPLFRAALQLWVAASYEEQLGARVTALEAKIGRETHRMAVELLGADESVPGVREAVQGLLDMGRGLGLANLLTDDGHRRERVVAQWSRILEGILTPKDPDDYPDDHPVGDCPADDHPVGDRPADDHPVGDRPADDRPVNDRPADDRPADDRPADDRPADDRPADDRPADDRPVNDRPADDHPAPAAS</sequence>